<name>A0A8H6SD89_9AGAR</name>
<evidence type="ECO:0000256" key="1">
    <source>
        <dbReference type="ARBA" id="ARBA00004123"/>
    </source>
</evidence>
<dbReference type="EMBL" id="JACAZF010000008">
    <property type="protein sequence ID" value="KAF7296812.1"/>
    <property type="molecule type" value="Genomic_DNA"/>
</dbReference>
<dbReference type="GO" id="GO:0003677">
    <property type="term" value="F:DNA binding"/>
    <property type="evidence" value="ECO:0007669"/>
    <property type="project" value="UniProtKB-KW"/>
</dbReference>
<dbReference type="InterPro" id="IPR001951">
    <property type="entry name" value="Histone_H4"/>
</dbReference>
<dbReference type="RefSeq" id="XP_037217171.1">
    <property type="nucleotide sequence ID" value="XM_037365759.1"/>
</dbReference>
<dbReference type="OrthoDB" id="2921068at2759"/>
<dbReference type="SMART" id="SM00417">
    <property type="entry name" value="H4"/>
    <property type="match status" value="1"/>
</dbReference>
<dbReference type="Proteomes" id="UP000636479">
    <property type="component" value="Unassembled WGS sequence"/>
</dbReference>
<keyword evidence="4 8" id="KW-0158">Chromosome</keyword>
<comment type="subunit">
    <text evidence="8">The nucleosome is a histone octamer containing two molecules each of H2A, H2B, H3 and H4 assembled in one H3-H4 heterotetramer and two H2A-H2B heterodimers. The octamer wraps approximately 147 bp of DNA.</text>
</comment>
<dbReference type="PANTHER" id="PTHR10484">
    <property type="entry name" value="HISTONE H4"/>
    <property type="match status" value="1"/>
</dbReference>
<dbReference type="GO" id="GO:0046982">
    <property type="term" value="F:protein heterodimerization activity"/>
    <property type="evidence" value="ECO:0007669"/>
    <property type="project" value="InterPro"/>
</dbReference>
<comment type="subcellular location">
    <subcellularLocation>
        <location evidence="2">Chromosome</location>
    </subcellularLocation>
    <subcellularLocation>
        <location evidence="1">Nucleus</location>
    </subcellularLocation>
</comment>
<evidence type="ECO:0000256" key="5">
    <source>
        <dbReference type="ARBA" id="ARBA00023125"/>
    </source>
</evidence>
<dbReference type="Gene3D" id="1.10.20.10">
    <property type="entry name" value="Histone, subunit A"/>
    <property type="match status" value="1"/>
</dbReference>
<comment type="similarity">
    <text evidence="3 8">Belongs to the histone H4 family.</text>
</comment>
<keyword evidence="6 8" id="KW-0539">Nucleus</keyword>
<dbReference type="GO" id="GO:0005634">
    <property type="term" value="C:nucleus"/>
    <property type="evidence" value="ECO:0007669"/>
    <property type="project" value="UniProtKB-SubCell"/>
</dbReference>
<evidence type="ECO:0000313" key="10">
    <source>
        <dbReference type="Proteomes" id="UP000636479"/>
    </source>
</evidence>
<proteinExistence type="inferred from homology"/>
<evidence type="ECO:0000256" key="2">
    <source>
        <dbReference type="ARBA" id="ARBA00004286"/>
    </source>
</evidence>
<evidence type="ECO:0000313" key="9">
    <source>
        <dbReference type="EMBL" id="KAF7296812.1"/>
    </source>
</evidence>
<sequence>MARTIQKPRVITGGKTCGRRAFYTAAQRRRNSILQDAALGISRPSLRRLARRGGVKRSTRLMYDDSRAMLRAFLRTVVHDAALYAGHAYRSTVTPMDVQYALKKSRMMLYT</sequence>
<evidence type="ECO:0000256" key="6">
    <source>
        <dbReference type="ARBA" id="ARBA00023242"/>
    </source>
</evidence>
<evidence type="ECO:0000256" key="7">
    <source>
        <dbReference type="ARBA" id="ARBA00023269"/>
    </source>
</evidence>
<dbReference type="InterPro" id="IPR009072">
    <property type="entry name" value="Histone-fold"/>
</dbReference>
<dbReference type="PRINTS" id="PR00623">
    <property type="entry name" value="HISTONEH4"/>
</dbReference>
<keyword evidence="10" id="KW-1185">Reference proteome</keyword>
<accession>A0A8H6SD89</accession>
<dbReference type="AlphaFoldDB" id="A0A8H6SD89"/>
<evidence type="ECO:0000256" key="8">
    <source>
        <dbReference type="RuleBase" id="RU000528"/>
    </source>
</evidence>
<dbReference type="GO" id="GO:0000786">
    <property type="term" value="C:nucleosome"/>
    <property type="evidence" value="ECO:0007669"/>
    <property type="project" value="UniProtKB-KW"/>
</dbReference>
<comment type="caution">
    <text evidence="9">The sequence shown here is derived from an EMBL/GenBank/DDBJ whole genome shotgun (WGS) entry which is preliminary data.</text>
</comment>
<comment type="function">
    <text evidence="8">Core component of nucleosome. Nucleosomes wrap and compact DNA into chromatin, limiting DNA accessibility to the cellular machineries which require DNA as a template. Histones thereby play a central role in transcription regulation, DNA repair, DNA replication and chromosomal stability. DNA accessibility is regulated via a complex set of post-translational modifications of histones, also called histone code, and nucleosome remodeling.</text>
</comment>
<keyword evidence="7 8" id="KW-0544">Nucleosome core</keyword>
<reference evidence="9" key="1">
    <citation type="submission" date="2020-05" db="EMBL/GenBank/DDBJ databases">
        <title>Mycena genomes resolve the evolution of fungal bioluminescence.</title>
        <authorList>
            <person name="Tsai I.J."/>
        </authorList>
    </citation>
    <scope>NUCLEOTIDE SEQUENCE</scope>
    <source>
        <strain evidence="9">171206Taipei</strain>
    </source>
</reference>
<dbReference type="GeneID" id="59348275"/>
<gene>
    <name evidence="9" type="ORF">MIND_00912200</name>
</gene>
<dbReference type="SUPFAM" id="SSF47113">
    <property type="entry name" value="Histone-fold"/>
    <property type="match status" value="1"/>
</dbReference>
<keyword evidence="5 8" id="KW-0238">DNA-binding</keyword>
<dbReference type="GO" id="GO:0030527">
    <property type="term" value="F:structural constituent of chromatin"/>
    <property type="evidence" value="ECO:0007669"/>
    <property type="project" value="InterPro"/>
</dbReference>
<protein>
    <recommendedName>
        <fullName evidence="8">Histone H4</fullName>
    </recommendedName>
</protein>
<organism evidence="9 10">
    <name type="scientific">Mycena indigotica</name>
    <dbReference type="NCBI Taxonomy" id="2126181"/>
    <lineage>
        <taxon>Eukaryota</taxon>
        <taxon>Fungi</taxon>
        <taxon>Dikarya</taxon>
        <taxon>Basidiomycota</taxon>
        <taxon>Agaricomycotina</taxon>
        <taxon>Agaricomycetes</taxon>
        <taxon>Agaricomycetidae</taxon>
        <taxon>Agaricales</taxon>
        <taxon>Marasmiineae</taxon>
        <taxon>Mycenaceae</taxon>
        <taxon>Mycena</taxon>
    </lineage>
</organism>
<evidence type="ECO:0000256" key="3">
    <source>
        <dbReference type="ARBA" id="ARBA00006564"/>
    </source>
</evidence>
<evidence type="ECO:0000256" key="4">
    <source>
        <dbReference type="ARBA" id="ARBA00022454"/>
    </source>
</evidence>
<dbReference type="CDD" id="cd22912">
    <property type="entry name" value="HFD_H4"/>
    <property type="match status" value="1"/>
</dbReference>